<evidence type="ECO:0000313" key="2">
    <source>
        <dbReference type="EMBL" id="GCE08707.1"/>
    </source>
</evidence>
<evidence type="ECO:0000313" key="3">
    <source>
        <dbReference type="Proteomes" id="UP000287224"/>
    </source>
</evidence>
<accession>A0A401ZPA6</accession>
<dbReference type="Gene3D" id="3.40.630.30">
    <property type="match status" value="1"/>
</dbReference>
<dbReference type="CDD" id="cd04301">
    <property type="entry name" value="NAT_SF"/>
    <property type="match status" value="1"/>
</dbReference>
<dbReference type="PANTHER" id="PTHR43415">
    <property type="entry name" value="SPERMIDINE N(1)-ACETYLTRANSFERASE"/>
    <property type="match status" value="1"/>
</dbReference>
<dbReference type="RefSeq" id="WP_218031037.1">
    <property type="nucleotide sequence ID" value="NZ_BIFQ01000002.1"/>
</dbReference>
<dbReference type="Proteomes" id="UP000287224">
    <property type="component" value="Unassembled WGS sequence"/>
</dbReference>
<dbReference type="PROSITE" id="PS51186">
    <property type="entry name" value="GNAT"/>
    <property type="match status" value="1"/>
</dbReference>
<keyword evidence="3" id="KW-1185">Reference proteome</keyword>
<comment type="caution">
    <text evidence="2">The sequence shown here is derived from an EMBL/GenBank/DDBJ whole genome shotgun (WGS) entry which is preliminary data.</text>
</comment>
<proteinExistence type="predicted"/>
<organism evidence="2 3">
    <name type="scientific">Dictyobacter aurantiacus</name>
    <dbReference type="NCBI Taxonomy" id="1936993"/>
    <lineage>
        <taxon>Bacteria</taxon>
        <taxon>Bacillati</taxon>
        <taxon>Chloroflexota</taxon>
        <taxon>Ktedonobacteria</taxon>
        <taxon>Ktedonobacterales</taxon>
        <taxon>Dictyobacteraceae</taxon>
        <taxon>Dictyobacter</taxon>
    </lineage>
</organism>
<dbReference type="InterPro" id="IPR016181">
    <property type="entry name" value="Acyl_CoA_acyltransferase"/>
</dbReference>
<dbReference type="InterPro" id="IPR000182">
    <property type="entry name" value="GNAT_dom"/>
</dbReference>
<keyword evidence="2" id="KW-0808">Transferase</keyword>
<reference evidence="3" key="1">
    <citation type="submission" date="2018-12" db="EMBL/GenBank/DDBJ databases">
        <title>Tengunoibacter tsumagoiensis gen. nov., sp. nov., Dictyobacter kobayashii sp. nov., D. alpinus sp. nov., and D. joshuensis sp. nov. and description of Dictyobacteraceae fam. nov. within the order Ktedonobacterales isolated from Tengu-no-mugimeshi.</title>
        <authorList>
            <person name="Wang C.M."/>
            <person name="Zheng Y."/>
            <person name="Sakai Y."/>
            <person name="Toyoda A."/>
            <person name="Minakuchi Y."/>
            <person name="Abe K."/>
            <person name="Yokota A."/>
            <person name="Yabe S."/>
        </authorList>
    </citation>
    <scope>NUCLEOTIDE SEQUENCE [LARGE SCALE GENOMIC DNA]</scope>
    <source>
        <strain evidence="3">S-27</strain>
    </source>
</reference>
<evidence type="ECO:0000259" key="1">
    <source>
        <dbReference type="PROSITE" id="PS51186"/>
    </source>
</evidence>
<dbReference type="EMBL" id="BIFQ01000002">
    <property type="protein sequence ID" value="GCE08707.1"/>
    <property type="molecule type" value="Genomic_DNA"/>
</dbReference>
<feature type="domain" description="N-acetyltransferase" evidence="1">
    <location>
        <begin position="3"/>
        <end position="168"/>
    </location>
</feature>
<dbReference type="AlphaFoldDB" id="A0A401ZPA6"/>
<name>A0A401ZPA6_9CHLR</name>
<dbReference type="SUPFAM" id="SSF55729">
    <property type="entry name" value="Acyl-CoA N-acyltransferases (Nat)"/>
    <property type="match status" value="1"/>
</dbReference>
<sequence length="168" mass="19336">MTFKFSPMTEQDVHLIAQWRYEAPYDIYNMVDADIDDALAEMLDPRSPHYTVKDEEEQLIGFACFGTSALVWSSTAPAIYDEDQKTIALGLGIRPDLTGQGLGTAFVTAILEFAREHFAPEQVRLFVLPFNQRAIHLYEKVGFRRSGSYIQRSELYGEREFIEMRRDL</sequence>
<protein>
    <submittedName>
        <fullName evidence="2">N-acetyltransferase</fullName>
    </submittedName>
</protein>
<dbReference type="Pfam" id="PF00583">
    <property type="entry name" value="Acetyltransf_1"/>
    <property type="match status" value="1"/>
</dbReference>
<gene>
    <name evidence="2" type="ORF">KDAU_60360</name>
</gene>
<dbReference type="PANTHER" id="PTHR43415:SF3">
    <property type="entry name" value="GNAT-FAMILY ACETYLTRANSFERASE"/>
    <property type="match status" value="1"/>
</dbReference>
<dbReference type="GO" id="GO:0016747">
    <property type="term" value="F:acyltransferase activity, transferring groups other than amino-acyl groups"/>
    <property type="evidence" value="ECO:0007669"/>
    <property type="project" value="InterPro"/>
</dbReference>